<protein>
    <submittedName>
        <fullName evidence="1">Uncharacterized protein</fullName>
    </submittedName>
</protein>
<reference evidence="1 2" key="1">
    <citation type="submission" date="2021-04" db="EMBL/GenBank/DDBJ databases">
        <title>Draft genome sequence of Paenibacillus cisolokensis, LC2-13A.</title>
        <authorList>
            <person name="Uke A."/>
            <person name="Chhe C."/>
            <person name="Baramee S."/>
            <person name="Kosugi A."/>
        </authorList>
    </citation>
    <scope>NUCLEOTIDE SEQUENCE [LARGE SCALE GENOMIC DNA]</scope>
    <source>
        <strain evidence="1 2">LC2-13A</strain>
    </source>
</reference>
<gene>
    <name evidence="1" type="ORF">PACILC2_20720</name>
</gene>
<dbReference type="EMBL" id="BOVJ01000064">
    <property type="protein sequence ID" value="GIQ63504.1"/>
    <property type="molecule type" value="Genomic_DNA"/>
</dbReference>
<keyword evidence="2" id="KW-1185">Reference proteome</keyword>
<dbReference type="InterPro" id="IPR027417">
    <property type="entry name" value="P-loop_NTPase"/>
</dbReference>
<evidence type="ECO:0000313" key="1">
    <source>
        <dbReference type="EMBL" id="GIQ63504.1"/>
    </source>
</evidence>
<dbReference type="Proteomes" id="UP000680304">
    <property type="component" value="Unassembled WGS sequence"/>
</dbReference>
<comment type="caution">
    <text evidence="1">The sequence shown here is derived from an EMBL/GenBank/DDBJ whole genome shotgun (WGS) entry which is preliminary data.</text>
</comment>
<evidence type="ECO:0000313" key="2">
    <source>
        <dbReference type="Proteomes" id="UP000680304"/>
    </source>
</evidence>
<accession>A0ABQ4N5K8</accession>
<name>A0ABQ4N5K8_9BACL</name>
<proteinExistence type="predicted"/>
<organism evidence="1 2">
    <name type="scientific">Paenibacillus cisolokensis</name>
    <dbReference type="NCBI Taxonomy" id="1658519"/>
    <lineage>
        <taxon>Bacteria</taxon>
        <taxon>Bacillati</taxon>
        <taxon>Bacillota</taxon>
        <taxon>Bacilli</taxon>
        <taxon>Bacillales</taxon>
        <taxon>Paenibacillaceae</taxon>
        <taxon>Paenibacillus</taxon>
    </lineage>
</organism>
<dbReference type="Gene3D" id="3.40.50.300">
    <property type="entry name" value="P-loop containing nucleotide triphosphate hydrolases"/>
    <property type="match status" value="1"/>
</dbReference>
<sequence>MMIRNRRSEGNIHFTKRFVKNVPLLLSQEEQALYDAVTRFVRERYEESGGDLSSMLSLVTLQREVCSSRDAVFVTLVNLFKKTAEDSPIRAKIWELVEVIRQIKANTKAEKALELVKEMNDKVIIFTEYRATQEALLQFSGRTA</sequence>